<dbReference type="Gene3D" id="3.90.79.10">
    <property type="entry name" value="Nucleoside Triphosphate Pyrophosphohydrolase"/>
    <property type="match status" value="1"/>
</dbReference>
<dbReference type="GO" id="GO:0046872">
    <property type="term" value="F:metal ion binding"/>
    <property type="evidence" value="ECO:0007669"/>
    <property type="project" value="UniProtKB-UniRule"/>
</dbReference>
<keyword evidence="9" id="KW-0378">Hydrolase</keyword>
<evidence type="ECO:0000256" key="8">
    <source>
        <dbReference type="ARBA" id="ARBA00022763"/>
    </source>
</evidence>
<dbReference type="InterPro" id="IPR003265">
    <property type="entry name" value="HhH-GPD_domain"/>
</dbReference>
<dbReference type="PANTHER" id="PTHR42944:SF1">
    <property type="entry name" value="ADENINE DNA GLYCOSYLASE"/>
    <property type="match status" value="1"/>
</dbReference>
<dbReference type="FunFam" id="1.10.340.30:FF:000002">
    <property type="entry name" value="Adenine DNA glycosylase"/>
    <property type="match status" value="1"/>
</dbReference>
<evidence type="ECO:0000313" key="17">
    <source>
        <dbReference type="Proteomes" id="UP000321085"/>
    </source>
</evidence>
<dbReference type="GO" id="GO:0006284">
    <property type="term" value="P:base-excision repair"/>
    <property type="evidence" value="ECO:0007669"/>
    <property type="project" value="UniProtKB-UniRule"/>
</dbReference>
<dbReference type="CDD" id="cd00056">
    <property type="entry name" value="ENDO3c"/>
    <property type="match status" value="1"/>
</dbReference>
<dbReference type="InterPro" id="IPR044298">
    <property type="entry name" value="MIG/MutY"/>
</dbReference>
<proteinExistence type="inferred from homology"/>
<dbReference type="GO" id="GO:0032357">
    <property type="term" value="F:oxidized purine DNA binding"/>
    <property type="evidence" value="ECO:0007669"/>
    <property type="project" value="TreeGrafter"/>
</dbReference>
<comment type="function">
    <text evidence="2">Adenine glycosylase active on G-A mispairs. MutY also corrects error-prone DNA synthesis past GO lesions which are due to the oxidatively damaged form of guanine: 7,8-dihydro-8-oxoguanine (8-oxo-dGTP).</text>
</comment>
<evidence type="ECO:0000256" key="13">
    <source>
        <dbReference type="ARBA" id="ARBA00023295"/>
    </source>
</evidence>
<dbReference type="Gene3D" id="1.10.340.30">
    <property type="entry name" value="Hypothetical protein, domain 2"/>
    <property type="match status" value="1"/>
</dbReference>
<evidence type="ECO:0000256" key="12">
    <source>
        <dbReference type="ARBA" id="ARBA00023204"/>
    </source>
</evidence>
<evidence type="ECO:0000256" key="6">
    <source>
        <dbReference type="ARBA" id="ARBA00022485"/>
    </source>
</evidence>
<dbReference type="InterPro" id="IPR029119">
    <property type="entry name" value="MutY_C"/>
</dbReference>
<protein>
    <recommendedName>
        <fullName evidence="5 14">Adenine DNA glycosylase</fullName>
        <ecNumber evidence="4 14">3.2.2.31</ecNumber>
    </recommendedName>
</protein>
<dbReference type="SUPFAM" id="SSF48150">
    <property type="entry name" value="DNA-glycosylase"/>
    <property type="match status" value="1"/>
</dbReference>
<evidence type="ECO:0000256" key="7">
    <source>
        <dbReference type="ARBA" id="ARBA00022723"/>
    </source>
</evidence>
<dbReference type="Gene3D" id="1.10.1670.10">
    <property type="entry name" value="Helix-hairpin-Helix base-excision DNA repair enzymes (C-terminal)"/>
    <property type="match status" value="1"/>
</dbReference>
<dbReference type="InterPro" id="IPR005760">
    <property type="entry name" value="A/G_AdeGlyc_MutY"/>
</dbReference>
<keyword evidence="12" id="KW-0234">DNA repair</keyword>
<keyword evidence="6" id="KW-0004">4Fe-4S</keyword>
<dbReference type="Pfam" id="PF14815">
    <property type="entry name" value="NUDIX_4"/>
    <property type="match status" value="1"/>
</dbReference>
<dbReference type="PROSITE" id="PS00764">
    <property type="entry name" value="ENDONUCLEASE_III_1"/>
    <property type="match status" value="1"/>
</dbReference>
<sequence length="376" mass="41640">MWIVIPRHMLTPALPVTKPTAEDLLIWYDRHRRDLPWRAKPGETANPYRVWISEIMLQQTTVTAVKPFYLRFLDRFPTVEALAQAQEDSVMQAWAGLGYYSRARNLHACAKAVVDRHGGHFPPTEAELLKLPGIGAYTAAAVAAIAFNEKAAAVDGNVERVMSRVFMIEDPLPKAKPLIRSLTEDIVPADRPGDFAQAVMDLGATICTPKRPACALCPWMIPCQARATGLQEAFPKKLKKETGQLRKGAAFVVLRADDSILLRTRPPKGLLGGMAEPPTSAWEPDYQPSQAVLDAPIDARWQRLPGVVRHVFTHFPLELTVLFAKVPKGTPAPDDMRWTPRMQLHEEALPGAMKKVLVHALGEIPVPKTDKSASEP</sequence>
<evidence type="ECO:0000256" key="5">
    <source>
        <dbReference type="ARBA" id="ARBA00022023"/>
    </source>
</evidence>
<dbReference type="InterPro" id="IPR011257">
    <property type="entry name" value="DNA_glycosylase"/>
</dbReference>
<gene>
    <name evidence="16" type="primary">mutY</name>
    <name evidence="16" type="ORF">MAE02_07850</name>
</gene>
<dbReference type="GO" id="GO:0006298">
    <property type="term" value="P:mismatch repair"/>
    <property type="evidence" value="ECO:0007669"/>
    <property type="project" value="TreeGrafter"/>
</dbReference>
<keyword evidence="7" id="KW-0479">Metal-binding</keyword>
<dbReference type="SMART" id="SM00478">
    <property type="entry name" value="ENDO3c"/>
    <property type="match status" value="1"/>
</dbReference>
<dbReference type="InterPro" id="IPR004036">
    <property type="entry name" value="Endonuclease-III-like_CS2"/>
</dbReference>
<comment type="cofactor">
    <cofactor evidence="14">
        <name>[4Fe-4S] cluster</name>
        <dbReference type="ChEBI" id="CHEBI:49883"/>
    </cofactor>
    <text evidence="14">Binds 1 [4Fe-4S] cluster.</text>
</comment>
<comment type="catalytic activity">
    <reaction evidence="1 14">
        <text>Hydrolyzes free adenine bases from 7,8-dihydro-8-oxoguanine:adenine mismatched double-stranded DNA, leaving an apurinic site.</text>
        <dbReference type="EC" id="3.2.2.31"/>
    </reaction>
</comment>
<dbReference type="Pfam" id="PF00730">
    <property type="entry name" value="HhH-GPD"/>
    <property type="match status" value="1"/>
</dbReference>
<accession>A0A512BMA4</accession>
<dbReference type="GO" id="GO:0035485">
    <property type="term" value="F:adenine/guanine mispair binding"/>
    <property type="evidence" value="ECO:0007669"/>
    <property type="project" value="TreeGrafter"/>
</dbReference>
<dbReference type="PROSITE" id="PS01155">
    <property type="entry name" value="ENDONUCLEASE_III_2"/>
    <property type="match status" value="1"/>
</dbReference>
<reference evidence="16 17" key="1">
    <citation type="submission" date="2019-07" db="EMBL/GenBank/DDBJ databases">
        <title>Whole genome shotgun sequence of Microvirga aerophila NBRC 106136.</title>
        <authorList>
            <person name="Hosoyama A."/>
            <person name="Uohara A."/>
            <person name="Ohji S."/>
            <person name="Ichikawa N."/>
        </authorList>
    </citation>
    <scope>NUCLEOTIDE SEQUENCE [LARGE SCALE GENOMIC DNA]</scope>
    <source>
        <strain evidence="16 17">NBRC 106136</strain>
    </source>
</reference>
<dbReference type="EC" id="3.2.2.31" evidence="4 14"/>
<feature type="domain" description="HhH-GPD" evidence="15">
    <location>
        <begin position="56"/>
        <end position="205"/>
    </location>
</feature>
<keyword evidence="13 14" id="KW-0326">Glycosidase</keyword>
<evidence type="ECO:0000256" key="4">
    <source>
        <dbReference type="ARBA" id="ARBA00012045"/>
    </source>
</evidence>
<dbReference type="Proteomes" id="UP000321085">
    <property type="component" value="Unassembled WGS sequence"/>
</dbReference>
<evidence type="ECO:0000256" key="11">
    <source>
        <dbReference type="ARBA" id="ARBA00023014"/>
    </source>
</evidence>
<evidence type="ECO:0000256" key="1">
    <source>
        <dbReference type="ARBA" id="ARBA00000843"/>
    </source>
</evidence>
<dbReference type="Pfam" id="PF00633">
    <property type="entry name" value="HHH"/>
    <property type="match status" value="1"/>
</dbReference>
<dbReference type="GO" id="GO:0051539">
    <property type="term" value="F:4 iron, 4 sulfur cluster binding"/>
    <property type="evidence" value="ECO:0007669"/>
    <property type="project" value="UniProtKB-UniRule"/>
</dbReference>
<evidence type="ECO:0000256" key="10">
    <source>
        <dbReference type="ARBA" id="ARBA00023004"/>
    </source>
</evidence>
<evidence type="ECO:0000259" key="15">
    <source>
        <dbReference type="SMART" id="SM00478"/>
    </source>
</evidence>
<dbReference type="AlphaFoldDB" id="A0A512BMA4"/>
<dbReference type="EMBL" id="BJYU01000006">
    <property type="protein sequence ID" value="GEO13089.1"/>
    <property type="molecule type" value="Genomic_DNA"/>
</dbReference>
<dbReference type="NCBIfam" id="TIGR01084">
    <property type="entry name" value="mutY"/>
    <property type="match status" value="1"/>
</dbReference>
<keyword evidence="10 14" id="KW-0408">Iron</keyword>
<name>A0A512BMA4_9HYPH</name>
<dbReference type="InterPro" id="IPR023170">
    <property type="entry name" value="HhH_base_excis_C"/>
</dbReference>
<keyword evidence="17" id="KW-1185">Reference proteome</keyword>
<organism evidence="16 17">
    <name type="scientific">Microvirga aerophila</name>
    <dbReference type="NCBI Taxonomy" id="670291"/>
    <lineage>
        <taxon>Bacteria</taxon>
        <taxon>Pseudomonadati</taxon>
        <taxon>Pseudomonadota</taxon>
        <taxon>Alphaproteobacteria</taxon>
        <taxon>Hyphomicrobiales</taxon>
        <taxon>Methylobacteriaceae</taxon>
        <taxon>Microvirga</taxon>
    </lineage>
</organism>
<keyword evidence="8 14" id="KW-0227">DNA damage</keyword>
<dbReference type="PANTHER" id="PTHR42944">
    <property type="entry name" value="ADENINE DNA GLYCOSYLASE"/>
    <property type="match status" value="1"/>
</dbReference>
<dbReference type="InterPro" id="IPR000445">
    <property type="entry name" value="HhH_motif"/>
</dbReference>
<keyword evidence="11" id="KW-0411">Iron-sulfur</keyword>
<evidence type="ECO:0000313" key="16">
    <source>
        <dbReference type="EMBL" id="GEO13089.1"/>
    </source>
</evidence>
<dbReference type="SUPFAM" id="SSF55811">
    <property type="entry name" value="Nudix"/>
    <property type="match status" value="1"/>
</dbReference>
<evidence type="ECO:0000256" key="2">
    <source>
        <dbReference type="ARBA" id="ARBA00002933"/>
    </source>
</evidence>
<evidence type="ECO:0000256" key="9">
    <source>
        <dbReference type="ARBA" id="ARBA00022801"/>
    </source>
</evidence>
<dbReference type="CDD" id="cd03431">
    <property type="entry name" value="NUDIX_DNA_Glycosylase_C-MutY"/>
    <property type="match status" value="1"/>
</dbReference>
<dbReference type="InterPro" id="IPR015797">
    <property type="entry name" value="NUDIX_hydrolase-like_dom_sf"/>
</dbReference>
<dbReference type="GO" id="GO:0034039">
    <property type="term" value="F:8-oxo-7,8-dihydroguanine DNA N-glycosylase activity"/>
    <property type="evidence" value="ECO:0007669"/>
    <property type="project" value="TreeGrafter"/>
</dbReference>
<evidence type="ECO:0000256" key="14">
    <source>
        <dbReference type="RuleBase" id="RU365096"/>
    </source>
</evidence>
<evidence type="ECO:0000256" key="3">
    <source>
        <dbReference type="ARBA" id="ARBA00008343"/>
    </source>
</evidence>
<comment type="similarity">
    <text evidence="3 14">Belongs to the Nth/MutY family.</text>
</comment>
<dbReference type="GO" id="GO:0000701">
    <property type="term" value="F:purine-specific mismatch base pair DNA N-glycosylase activity"/>
    <property type="evidence" value="ECO:0007669"/>
    <property type="project" value="UniProtKB-EC"/>
</dbReference>
<comment type="caution">
    <text evidence="16">The sequence shown here is derived from an EMBL/GenBank/DDBJ whole genome shotgun (WGS) entry which is preliminary data.</text>
</comment>
<dbReference type="InterPro" id="IPR004035">
    <property type="entry name" value="Endouclease-III_FeS-bd_BS"/>
</dbReference>